<evidence type="ECO:0000256" key="3">
    <source>
        <dbReference type="ARBA" id="ARBA00022840"/>
    </source>
</evidence>
<dbReference type="InterPro" id="IPR049428">
    <property type="entry name" value="RecA-like_N"/>
</dbReference>
<dbReference type="EMBL" id="AP020702">
    <property type="protein sequence ID" value="BBN68291.1"/>
    <property type="molecule type" value="Genomic_DNA"/>
</dbReference>
<dbReference type="GO" id="GO:0006281">
    <property type="term" value="P:DNA repair"/>
    <property type="evidence" value="ECO:0007669"/>
    <property type="project" value="InterPro"/>
</dbReference>
<dbReference type="GO" id="GO:0005524">
    <property type="term" value="F:ATP binding"/>
    <property type="evidence" value="ECO:0007669"/>
    <property type="project" value="UniProtKB-KW"/>
</dbReference>
<dbReference type="Gene3D" id="3.40.50.300">
    <property type="entry name" value="P-loop containing nucleotide triphosphate hydrolases"/>
    <property type="match status" value="1"/>
</dbReference>
<keyword evidence="2" id="KW-0547">Nucleotide-binding</keyword>
<dbReference type="AlphaFoldDB" id="A0A5H2XWD7"/>
<evidence type="ECO:0000256" key="5">
    <source>
        <dbReference type="ARBA" id="ARBA00023172"/>
    </source>
</evidence>
<evidence type="ECO:0000256" key="1">
    <source>
        <dbReference type="ARBA" id="ARBA00009391"/>
    </source>
</evidence>
<name>A0A5H2XWD7_PRUDU</name>
<protein>
    <submittedName>
        <fullName evidence="8">RecA DNA recombination family protein</fullName>
    </submittedName>
</protein>
<feature type="domain" description="RecA family profile 2" evidence="7">
    <location>
        <begin position="73"/>
        <end position="144"/>
    </location>
</feature>
<dbReference type="GO" id="GO:0006310">
    <property type="term" value="P:DNA recombination"/>
    <property type="evidence" value="ECO:0007669"/>
    <property type="project" value="UniProtKB-KW"/>
</dbReference>
<comment type="similarity">
    <text evidence="1">Belongs to the RecA family.</text>
</comment>
<reference evidence="8" key="1">
    <citation type="journal article" date="2019" name="Science">
        <title>Mutation of a bHLH transcription factor allowed almond domestication.</title>
        <authorList>
            <person name="Sanchez-Perez R."/>
            <person name="Pavan S."/>
            <person name="Mazzeo R."/>
            <person name="Moldovan C."/>
            <person name="Aiese Cigliano R."/>
            <person name="Del Cueto J."/>
            <person name="Ricciardi F."/>
            <person name="Lotti C."/>
            <person name="Ricciardi L."/>
            <person name="Dicenta F."/>
            <person name="Lopez-Marques R.L."/>
            <person name="Lindberg Moller B."/>
        </authorList>
    </citation>
    <scope>NUCLEOTIDE SEQUENCE</scope>
</reference>
<dbReference type="InterPro" id="IPR020587">
    <property type="entry name" value="RecA_monomer-monomer_interface"/>
</dbReference>
<dbReference type="InterPro" id="IPR013765">
    <property type="entry name" value="DNA_recomb/repair_RecA"/>
</dbReference>
<keyword evidence="4" id="KW-0238">DNA-binding</keyword>
<evidence type="ECO:0000259" key="7">
    <source>
        <dbReference type="PROSITE" id="PS50163"/>
    </source>
</evidence>
<proteinExistence type="inferred from homology"/>
<dbReference type="PANTHER" id="PTHR45900:SF1">
    <property type="entry name" value="MITOCHONDRIAL DNA REPAIR PROTEIN RECA HOMOLOG-RELATED"/>
    <property type="match status" value="1"/>
</dbReference>
<dbReference type="PROSITE" id="PS50163">
    <property type="entry name" value="RECA_3"/>
    <property type="match status" value="1"/>
</dbReference>
<dbReference type="GO" id="GO:0008094">
    <property type="term" value="F:ATP-dependent activity, acting on DNA"/>
    <property type="evidence" value="ECO:0007669"/>
    <property type="project" value="InterPro"/>
</dbReference>
<evidence type="ECO:0000256" key="2">
    <source>
        <dbReference type="ARBA" id="ARBA00022741"/>
    </source>
</evidence>
<evidence type="ECO:0000313" key="8">
    <source>
        <dbReference type="EMBL" id="BBN68291.1"/>
    </source>
</evidence>
<evidence type="ECO:0000256" key="6">
    <source>
        <dbReference type="SAM" id="MobiDB-lite"/>
    </source>
</evidence>
<dbReference type="PANTHER" id="PTHR45900">
    <property type="entry name" value="RECA"/>
    <property type="match status" value="1"/>
</dbReference>
<organism evidence="8">
    <name type="scientific">Prunus dulcis</name>
    <name type="common">Almond</name>
    <name type="synonym">Amygdalus dulcis</name>
    <dbReference type="NCBI Taxonomy" id="3755"/>
    <lineage>
        <taxon>Eukaryota</taxon>
        <taxon>Viridiplantae</taxon>
        <taxon>Streptophyta</taxon>
        <taxon>Embryophyta</taxon>
        <taxon>Tracheophyta</taxon>
        <taxon>Spermatophyta</taxon>
        <taxon>Magnoliopsida</taxon>
        <taxon>eudicotyledons</taxon>
        <taxon>Gunneridae</taxon>
        <taxon>Pentapetalae</taxon>
        <taxon>rosids</taxon>
        <taxon>fabids</taxon>
        <taxon>Rosales</taxon>
        <taxon>Rosaceae</taxon>
        <taxon>Amygdaloideae</taxon>
        <taxon>Amygdaleae</taxon>
        <taxon>Prunus</taxon>
    </lineage>
</organism>
<sequence length="192" mass="21983">MIRETLPNFRRKVPVFSEWARHRDDVRNSKGSVSDFGKIRGGSFQRTKQLNGWCVYLYLDETNGIIRSFCKIGVYYGTPQATFGGIALKFFASVRLEICSTGKIKSVNGEEVIGVRVHVRVQKSKMLIVYERVKKRRWPPHAAAVAAAKQRKELRHKRHQFGGEKQLGEQQEAQKERQPGPGGGWRQEKAQE</sequence>
<keyword evidence="5" id="KW-0233">DNA recombination</keyword>
<accession>A0A5H2XWD7</accession>
<feature type="region of interest" description="Disordered" evidence="6">
    <location>
        <begin position="149"/>
        <end position="192"/>
    </location>
</feature>
<dbReference type="InterPro" id="IPR027417">
    <property type="entry name" value="P-loop_NTPase"/>
</dbReference>
<evidence type="ECO:0000256" key="4">
    <source>
        <dbReference type="ARBA" id="ARBA00023125"/>
    </source>
</evidence>
<gene>
    <name evidence="8" type="ORF">Prudu_365S000200</name>
</gene>
<dbReference type="Pfam" id="PF00154">
    <property type="entry name" value="RecA_N"/>
    <property type="match status" value="1"/>
</dbReference>
<dbReference type="InterPro" id="IPR020584">
    <property type="entry name" value="DNA_recomb/repair_RecA_CS"/>
</dbReference>
<keyword evidence="3" id="KW-0067">ATP-binding</keyword>
<dbReference type="GO" id="GO:0003697">
    <property type="term" value="F:single-stranded DNA binding"/>
    <property type="evidence" value="ECO:0007669"/>
    <property type="project" value="InterPro"/>
</dbReference>
<dbReference type="PROSITE" id="PS00321">
    <property type="entry name" value="RECA_1"/>
    <property type="match status" value="1"/>
</dbReference>